<accession>A0A0H5C923</accession>
<reference evidence="6" key="2">
    <citation type="journal article" date="2015" name="J. Biotechnol.">
        <title>The structure of the Cyberlindnera jadinii genome and its relation to Candida utilis analyzed by the occurrence of single nucleotide polymorphisms.</title>
        <authorList>
            <person name="Rupp O."/>
            <person name="Brinkrolf K."/>
            <person name="Buerth C."/>
            <person name="Kunigo M."/>
            <person name="Schneider J."/>
            <person name="Jaenicke S."/>
            <person name="Goesmann A."/>
            <person name="Puehler A."/>
            <person name="Jaeger K.-E."/>
            <person name="Ernst J.F."/>
        </authorList>
    </citation>
    <scope>NUCLEOTIDE SEQUENCE [LARGE SCALE GENOMIC DNA]</scope>
    <source>
        <strain evidence="6">ATCC 18201 / CBS 1600 / BCRC 20928 / JCM 3617 / NBRC 0987 / NRRL Y-1542</strain>
    </source>
</reference>
<evidence type="ECO:0000256" key="3">
    <source>
        <dbReference type="ARBA" id="ARBA00023136"/>
    </source>
</evidence>
<name>A0A0H5C923_CYBJN</name>
<dbReference type="OrthoDB" id="3979367at2759"/>
<dbReference type="Pfam" id="PF11022">
    <property type="entry name" value="ATP19"/>
    <property type="match status" value="1"/>
</dbReference>
<keyword evidence="3" id="KW-0472">Membrane</keyword>
<accession>A0A1E4RVP9</accession>
<sequence>MGSAYTILGRTVPAHQIAIGTLSAALLLAIPNPFAAAVKPTPKIEASSPEEKKFIEDYLKQAEAKAAEKH</sequence>
<dbReference type="Proteomes" id="UP000094389">
    <property type="component" value="Unassembled WGS sequence"/>
</dbReference>
<dbReference type="PANTHER" id="PTHR28074:SF1">
    <property type="entry name" value="ATP SYNTHASE SUBUNIT K, MITOCHONDRIAL"/>
    <property type="match status" value="1"/>
</dbReference>
<reference evidence="4" key="1">
    <citation type="submission" date="2014-12" db="EMBL/GenBank/DDBJ databases">
        <authorList>
            <person name="Jaenicke S."/>
        </authorList>
    </citation>
    <scope>NUCLEOTIDE SEQUENCE [LARGE SCALE GENOMIC DNA]</scope>
    <source>
        <strain evidence="4">CBS1600</strain>
    </source>
</reference>
<evidence type="ECO:0000256" key="2">
    <source>
        <dbReference type="ARBA" id="ARBA00023128"/>
    </source>
</evidence>
<protein>
    <recommendedName>
        <fullName evidence="8">ATP synthase subunit K, mitochondrial</fullName>
    </recommendedName>
</protein>
<evidence type="ECO:0000313" key="5">
    <source>
        <dbReference type="EMBL" id="ODV71310.1"/>
    </source>
</evidence>
<evidence type="ECO:0000256" key="1">
    <source>
        <dbReference type="ARBA" id="ARBA00004325"/>
    </source>
</evidence>
<dbReference type="STRING" id="983966.A0A0H5C923"/>
<dbReference type="GO" id="GO:0031966">
    <property type="term" value="C:mitochondrial membrane"/>
    <property type="evidence" value="ECO:0007669"/>
    <property type="project" value="UniProtKB-SubCell"/>
</dbReference>
<dbReference type="Proteomes" id="UP000038830">
    <property type="component" value="Unassembled WGS sequence"/>
</dbReference>
<dbReference type="AlphaFoldDB" id="A0A0H5C923"/>
<evidence type="ECO:0000313" key="4">
    <source>
        <dbReference type="EMBL" id="CEP24856.1"/>
    </source>
</evidence>
<dbReference type="GO" id="GO:0015986">
    <property type="term" value="P:proton motive force-driven ATP synthesis"/>
    <property type="evidence" value="ECO:0007669"/>
    <property type="project" value="TreeGrafter"/>
</dbReference>
<keyword evidence="2" id="KW-0496">Mitochondrion</keyword>
<dbReference type="OMA" id="FQPHQLA"/>
<dbReference type="InterPro" id="IPR021278">
    <property type="entry name" value="ATP19"/>
</dbReference>
<reference evidence="5 7" key="3">
    <citation type="journal article" date="2016" name="Proc. Natl. Acad. Sci. U.S.A.">
        <title>Comparative genomics of biotechnologically important yeasts.</title>
        <authorList>
            <person name="Riley R."/>
            <person name="Haridas S."/>
            <person name="Wolfe K.H."/>
            <person name="Lopes M.R."/>
            <person name="Hittinger C.T."/>
            <person name="Goeker M."/>
            <person name="Salamov A.A."/>
            <person name="Wisecaver J.H."/>
            <person name="Long T.M."/>
            <person name="Calvey C.H."/>
            <person name="Aerts A.L."/>
            <person name="Barry K.W."/>
            <person name="Choi C."/>
            <person name="Clum A."/>
            <person name="Coughlan A.Y."/>
            <person name="Deshpande S."/>
            <person name="Douglass A.P."/>
            <person name="Hanson S.J."/>
            <person name="Klenk H.-P."/>
            <person name="LaButti K.M."/>
            <person name="Lapidus A."/>
            <person name="Lindquist E.A."/>
            <person name="Lipzen A.M."/>
            <person name="Meier-Kolthoff J.P."/>
            <person name="Ohm R.A."/>
            <person name="Otillar R.P."/>
            <person name="Pangilinan J.L."/>
            <person name="Peng Y."/>
            <person name="Rokas A."/>
            <person name="Rosa C.A."/>
            <person name="Scheuner C."/>
            <person name="Sibirny A.A."/>
            <person name="Slot J.C."/>
            <person name="Stielow J.B."/>
            <person name="Sun H."/>
            <person name="Kurtzman C.P."/>
            <person name="Blackwell M."/>
            <person name="Grigoriev I.V."/>
            <person name="Jeffries T.W."/>
        </authorList>
    </citation>
    <scope>NUCLEOTIDE SEQUENCE [LARGE SCALE GENOMIC DNA]</scope>
    <source>
        <strain evidence="7">ATCC 18201 / CBS 1600 / BCRC 20928 / JCM 3617 / NBRC 0987 / NRRL Y-1542</strain>
        <strain evidence="5">NRRL Y-1542</strain>
    </source>
</reference>
<evidence type="ECO:0008006" key="8">
    <source>
        <dbReference type="Google" id="ProtNLM"/>
    </source>
</evidence>
<organism evidence="4 6">
    <name type="scientific">Cyberlindnera jadinii (strain ATCC 18201 / CBS 1600 / BCRC 20928 / JCM 3617 / NBRC 0987 / NRRL Y-1542)</name>
    <name type="common">Torula yeast</name>
    <name type="synonym">Candida utilis</name>
    <dbReference type="NCBI Taxonomy" id="983966"/>
    <lineage>
        <taxon>Eukaryota</taxon>
        <taxon>Fungi</taxon>
        <taxon>Dikarya</taxon>
        <taxon>Ascomycota</taxon>
        <taxon>Saccharomycotina</taxon>
        <taxon>Saccharomycetes</taxon>
        <taxon>Phaffomycetales</taxon>
        <taxon>Phaffomycetaceae</taxon>
        <taxon>Cyberlindnera</taxon>
    </lineage>
</organism>
<comment type="subcellular location">
    <subcellularLocation>
        <location evidence="1">Mitochondrion membrane</location>
    </subcellularLocation>
</comment>
<evidence type="ECO:0000313" key="7">
    <source>
        <dbReference type="Proteomes" id="UP000094389"/>
    </source>
</evidence>
<keyword evidence="7" id="KW-1185">Reference proteome</keyword>
<evidence type="ECO:0000313" key="6">
    <source>
        <dbReference type="Proteomes" id="UP000038830"/>
    </source>
</evidence>
<proteinExistence type="predicted"/>
<dbReference type="PANTHER" id="PTHR28074">
    <property type="entry name" value="ATP SYNTHASE SUBUNIT K, MITOCHONDRIAL"/>
    <property type="match status" value="1"/>
</dbReference>
<dbReference type="EMBL" id="CDQK01000007">
    <property type="protein sequence ID" value="CEP24856.1"/>
    <property type="molecule type" value="Genomic_DNA"/>
</dbReference>
<gene>
    <name evidence="4" type="ORF">BN1211_5785</name>
    <name evidence="5" type="ORF">CYBJADRAFT_169532</name>
</gene>
<dbReference type="EMBL" id="KV453942">
    <property type="protein sequence ID" value="ODV71310.1"/>
    <property type="molecule type" value="Genomic_DNA"/>
</dbReference>